<feature type="compositionally biased region" description="Basic residues" evidence="1">
    <location>
        <begin position="76"/>
        <end position="113"/>
    </location>
</feature>
<proteinExistence type="predicted"/>
<evidence type="ECO:0000313" key="3">
    <source>
        <dbReference type="Proteomes" id="UP001157017"/>
    </source>
</evidence>
<name>A0ABQ6JJ52_9ACTN</name>
<dbReference type="Proteomes" id="UP001157017">
    <property type="component" value="Unassembled WGS sequence"/>
</dbReference>
<evidence type="ECO:0000256" key="1">
    <source>
        <dbReference type="SAM" id="MobiDB-lite"/>
    </source>
</evidence>
<gene>
    <name evidence="2" type="ORF">GCM10025868_20760</name>
</gene>
<evidence type="ECO:0000313" key="2">
    <source>
        <dbReference type="EMBL" id="GMA86826.1"/>
    </source>
</evidence>
<dbReference type="EMBL" id="BSUZ01000001">
    <property type="protein sequence ID" value="GMA86826.1"/>
    <property type="molecule type" value="Genomic_DNA"/>
</dbReference>
<sequence length="135" mass="15536">MVDGVRRAQTTRSRPERLRRTLEALEQPVAAFEQSDDAEERRLGEQWRQRMSALRSGLSLAQVRSGLDRHRALGQARRRGRPPVRRRVRPLGARRRRRPAARGAAGRRRRRHPTPSAALAVRRAVRRPPTPLNPL</sequence>
<comment type="caution">
    <text evidence="2">The sequence shown here is derived from an EMBL/GenBank/DDBJ whole genome shotgun (WGS) entry which is preliminary data.</text>
</comment>
<protein>
    <submittedName>
        <fullName evidence="2">Uncharacterized protein</fullName>
    </submittedName>
</protein>
<keyword evidence="3" id="KW-1185">Reference proteome</keyword>
<feature type="region of interest" description="Disordered" evidence="1">
    <location>
        <begin position="73"/>
        <end position="135"/>
    </location>
</feature>
<reference evidence="3" key="1">
    <citation type="journal article" date="2019" name="Int. J. Syst. Evol. Microbiol.">
        <title>The Global Catalogue of Microorganisms (GCM) 10K type strain sequencing project: providing services to taxonomists for standard genome sequencing and annotation.</title>
        <authorList>
            <consortium name="The Broad Institute Genomics Platform"/>
            <consortium name="The Broad Institute Genome Sequencing Center for Infectious Disease"/>
            <person name="Wu L."/>
            <person name="Ma J."/>
        </authorList>
    </citation>
    <scope>NUCLEOTIDE SEQUENCE [LARGE SCALE GENOMIC DNA]</scope>
    <source>
        <strain evidence="3">NBRC 108730</strain>
    </source>
</reference>
<organism evidence="2 3">
    <name type="scientific">Angustibacter aerolatus</name>
    <dbReference type="NCBI Taxonomy" id="1162965"/>
    <lineage>
        <taxon>Bacteria</taxon>
        <taxon>Bacillati</taxon>
        <taxon>Actinomycetota</taxon>
        <taxon>Actinomycetes</taxon>
        <taxon>Kineosporiales</taxon>
        <taxon>Kineosporiaceae</taxon>
    </lineage>
</organism>
<accession>A0ABQ6JJ52</accession>